<dbReference type="RefSeq" id="WP_126686953.1">
    <property type="nucleotide sequence ID" value="NZ_RYYV01000030.1"/>
</dbReference>
<name>A0A3S0PIR9_9GAMM</name>
<dbReference type="Pfam" id="PF12146">
    <property type="entry name" value="Hydrolase_4"/>
    <property type="match status" value="1"/>
</dbReference>
<evidence type="ECO:0000313" key="3">
    <source>
        <dbReference type="Proteomes" id="UP000274358"/>
    </source>
</evidence>
<reference evidence="2 3" key="1">
    <citation type="submission" date="2018-12" db="EMBL/GenBank/DDBJ databases">
        <title>Dyella dinghuensis sp. nov. DHOA06 and Dyella choica sp. nov. 4M-K27, isolated from forest soil.</title>
        <authorList>
            <person name="Qiu L.-H."/>
            <person name="Gao Z.-H."/>
        </authorList>
    </citation>
    <scope>NUCLEOTIDE SEQUENCE [LARGE SCALE GENOMIC DNA]</scope>
    <source>
        <strain evidence="2 3">4M-K27</strain>
    </source>
</reference>
<protein>
    <submittedName>
        <fullName evidence="2">Alpha/beta fold hydrolase</fullName>
    </submittedName>
</protein>
<dbReference type="PIRSF" id="PIRSF037442">
    <property type="entry name" value="UCP037442_abhydr"/>
    <property type="match status" value="1"/>
</dbReference>
<feature type="domain" description="Serine aminopeptidase S33" evidence="1">
    <location>
        <begin position="50"/>
        <end position="158"/>
    </location>
</feature>
<dbReference type="GO" id="GO:0016787">
    <property type="term" value="F:hydrolase activity"/>
    <property type="evidence" value="ECO:0007669"/>
    <property type="project" value="UniProtKB-KW"/>
</dbReference>
<evidence type="ECO:0000313" key="2">
    <source>
        <dbReference type="EMBL" id="RUL69607.1"/>
    </source>
</evidence>
<gene>
    <name evidence="2" type="ORF">EKH80_22020</name>
</gene>
<dbReference type="SUPFAM" id="SSF53474">
    <property type="entry name" value="alpha/beta-Hydrolases"/>
    <property type="match status" value="1"/>
</dbReference>
<comment type="caution">
    <text evidence="2">The sequence shown here is derived from an EMBL/GenBank/DDBJ whole genome shotgun (WGS) entry which is preliminary data.</text>
</comment>
<sequence>MSASLEPASAQSVTTFTVLVTSADGARSELICVQPAEPVQQWIYWLPALGVAAKHYLPLAETFAERGFAVALHEWRGMGSSDRRASRSSDWGYRQLLEMDLAAGVRQAGLCWPQAKPWMGGHSLGGQLACLYASLHRSDIAGILLAASGAPYWRSFAYAPLIFAALVVVGPLSKLLGYLPGRRIGFGGNEARGVISDWSRSGRSGRYAASGMGVDFEQQLAALRAPVFALQLRDDWLAPSRSLAWLLDKMPQTAKRTAIIRPDQLAGPKADHFGWMKTPASLVAQWAVWMNADTHT</sequence>
<organism evidence="2 3">
    <name type="scientific">Dyella choica</name>
    <dbReference type="NCBI Taxonomy" id="1927959"/>
    <lineage>
        <taxon>Bacteria</taxon>
        <taxon>Pseudomonadati</taxon>
        <taxon>Pseudomonadota</taxon>
        <taxon>Gammaproteobacteria</taxon>
        <taxon>Lysobacterales</taxon>
        <taxon>Rhodanobacteraceae</taxon>
        <taxon>Dyella</taxon>
    </lineage>
</organism>
<accession>A0A3S0PIR9</accession>
<keyword evidence="3" id="KW-1185">Reference proteome</keyword>
<keyword evidence="2" id="KW-0378">Hydrolase</keyword>
<dbReference type="OrthoDB" id="9785076at2"/>
<dbReference type="Gene3D" id="3.40.50.1820">
    <property type="entry name" value="alpha/beta hydrolase"/>
    <property type="match status" value="1"/>
</dbReference>
<dbReference type="EMBL" id="RYYV01000030">
    <property type="protein sequence ID" value="RUL69607.1"/>
    <property type="molecule type" value="Genomic_DNA"/>
</dbReference>
<dbReference type="AlphaFoldDB" id="A0A3S0PIR9"/>
<dbReference type="InterPro" id="IPR029058">
    <property type="entry name" value="AB_hydrolase_fold"/>
</dbReference>
<dbReference type="Proteomes" id="UP000274358">
    <property type="component" value="Unassembled WGS sequence"/>
</dbReference>
<proteinExistence type="predicted"/>
<dbReference type="InterPro" id="IPR022742">
    <property type="entry name" value="Hydrolase_4"/>
</dbReference>
<evidence type="ECO:0000259" key="1">
    <source>
        <dbReference type="Pfam" id="PF12146"/>
    </source>
</evidence>
<dbReference type="InterPro" id="IPR017208">
    <property type="entry name" value="UCP037442_abhydr"/>
</dbReference>